<keyword evidence="2" id="KW-0378">Hydrolase</keyword>
<sequence length="556" mass="59094">LPVPRHRIGPVVQALLHLAREEGPLELAHRLEELLLAVDTLLPERPAPHDDPTWWATHLVAETLSAVPDALAHLGLLRLLTDWIVLWRAQGRGVPREFGPAFWEALPLPEAERLDLLRRLVVADPPTGEGTRFLDAASRLLAADPAAVQPHLTRWFSDDRPLAATPDATVATAAQALLHTHRRHALDDLTEALVACAHRRGDELLAVLAEEEPSAVCRAVDRWAHDERPARRVAALTYALRAVAHVRTEADCELLRYAALTLLGRPADVTLHGGALALLVRDTRTRSRHLPQAVERFVAGDPHLPASALAPAFATHADQVLDAFRLRLRSPRPDSGEVLRTLADVTTPVLARQVAALVREVVELRPEAAAHVAEYVDLRLEHGPATRGVLFPLVAGLLAGGPAQVRAALAGVLAVPDTPASGGLRRELLDLLLASERDPAVLEAVLRAAVGGASRGGGGGGGRDGGDGGGGGGGVDGCGGGPSFRELVRRTGLLLVRTPEGATRFDRALVDLARHVPGFAVQVSGWLSGSPAEWAAVVGPSARRMIENLAGVRVPA</sequence>
<evidence type="ECO:0000256" key="1">
    <source>
        <dbReference type="SAM" id="MobiDB-lite"/>
    </source>
</evidence>
<dbReference type="GO" id="GO:0008233">
    <property type="term" value="F:peptidase activity"/>
    <property type="evidence" value="ECO:0007669"/>
    <property type="project" value="UniProtKB-KW"/>
</dbReference>
<feature type="region of interest" description="Disordered" evidence="1">
    <location>
        <begin position="453"/>
        <end position="477"/>
    </location>
</feature>
<protein>
    <submittedName>
        <fullName evidence="2">Serine protease</fullName>
    </submittedName>
</protein>
<keyword evidence="2" id="KW-0645">Protease</keyword>
<reference evidence="2 3" key="1">
    <citation type="submission" date="2019-07" db="EMBL/GenBank/DDBJ databases">
        <title>New species of Amycolatopsis and Streptomyces.</title>
        <authorList>
            <person name="Duangmal K."/>
            <person name="Teo W.F.A."/>
            <person name="Lipun K."/>
        </authorList>
    </citation>
    <scope>NUCLEOTIDE SEQUENCE [LARGE SCALE GENOMIC DNA]</scope>
    <source>
        <strain evidence="2 3">NBRC 106415</strain>
    </source>
</reference>
<proteinExistence type="predicted"/>
<dbReference type="EMBL" id="VJZC01000846">
    <property type="protein sequence ID" value="MPY64566.1"/>
    <property type="molecule type" value="Genomic_DNA"/>
</dbReference>
<comment type="caution">
    <text evidence="2">The sequence shown here is derived from an EMBL/GenBank/DDBJ whole genome shotgun (WGS) entry which is preliminary data.</text>
</comment>
<evidence type="ECO:0000313" key="2">
    <source>
        <dbReference type="EMBL" id="MPY64566.1"/>
    </source>
</evidence>
<dbReference type="AlphaFoldDB" id="A0A5N8XZ39"/>
<gene>
    <name evidence="2" type="ORF">FNH08_47655</name>
</gene>
<accession>A0A5N8XZ39</accession>
<dbReference type="GO" id="GO:0006508">
    <property type="term" value="P:proteolysis"/>
    <property type="evidence" value="ECO:0007669"/>
    <property type="project" value="UniProtKB-KW"/>
</dbReference>
<organism evidence="2 3">
    <name type="scientific">Streptomyces spongiae</name>
    <dbReference type="NCBI Taxonomy" id="565072"/>
    <lineage>
        <taxon>Bacteria</taxon>
        <taxon>Bacillati</taxon>
        <taxon>Actinomycetota</taxon>
        <taxon>Actinomycetes</taxon>
        <taxon>Kitasatosporales</taxon>
        <taxon>Streptomycetaceae</taxon>
        <taxon>Streptomyces</taxon>
    </lineage>
</organism>
<feature type="non-terminal residue" evidence="2">
    <location>
        <position position="1"/>
    </location>
</feature>
<name>A0A5N8XZ39_9ACTN</name>
<keyword evidence="3" id="KW-1185">Reference proteome</keyword>
<evidence type="ECO:0000313" key="3">
    <source>
        <dbReference type="Proteomes" id="UP000400924"/>
    </source>
</evidence>
<dbReference type="Proteomes" id="UP000400924">
    <property type="component" value="Unassembled WGS sequence"/>
</dbReference>